<dbReference type="Proteomes" id="UP000630353">
    <property type="component" value="Unassembled WGS sequence"/>
</dbReference>
<sequence>MVRRLARLLLVLALAAAVPAAAAEDPTGAAIATLNAARADRGLGPVVERRELSAAASDHAADLARHRSFDLEASGTVPLRERMARAGYVPPASRTLLTAGYPDIGLLFESLLGEDASVAALLDPDVGEIGIGHTPGPYRVADGRIVTHTWLLILAQTRFQPVADPGGRLLAAINRARGQRGIGAVSPVAGLTAAAQDHARDMVARGYFDHRSPEGRSIADRAQGRHYDFRKIGENLAVGQATPDQVVQAWTDSPGHARVLYDPTLREVGIGYLPGPLRKPPQTFNHVWVAVFGTRR</sequence>
<proteinExistence type="predicted"/>
<evidence type="ECO:0000313" key="3">
    <source>
        <dbReference type="EMBL" id="GHD49807.1"/>
    </source>
</evidence>
<comment type="caution">
    <text evidence="3">The sequence shown here is derived from an EMBL/GenBank/DDBJ whole genome shotgun (WGS) entry which is preliminary data.</text>
</comment>
<dbReference type="EMBL" id="BMZS01000004">
    <property type="protein sequence ID" value="GHD49807.1"/>
    <property type="molecule type" value="Genomic_DNA"/>
</dbReference>
<dbReference type="PANTHER" id="PTHR31157">
    <property type="entry name" value="SCP DOMAIN-CONTAINING PROTEIN"/>
    <property type="match status" value="1"/>
</dbReference>
<feature type="chain" id="PRO_5036953161" description="SCP domain-containing protein" evidence="1">
    <location>
        <begin position="23"/>
        <end position="296"/>
    </location>
</feature>
<dbReference type="Pfam" id="PF00188">
    <property type="entry name" value="CAP"/>
    <property type="match status" value="2"/>
</dbReference>
<dbReference type="InterPro" id="IPR035940">
    <property type="entry name" value="CAP_sf"/>
</dbReference>
<evidence type="ECO:0000259" key="2">
    <source>
        <dbReference type="Pfam" id="PF00188"/>
    </source>
</evidence>
<reference evidence="3" key="1">
    <citation type="journal article" date="2014" name="Int. J. Syst. Evol. Microbiol.">
        <title>Complete genome sequence of Corynebacterium casei LMG S-19264T (=DSM 44701T), isolated from a smear-ripened cheese.</title>
        <authorList>
            <consortium name="US DOE Joint Genome Institute (JGI-PGF)"/>
            <person name="Walter F."/>
            <person name="Albersmeier A."/>
            <person name="Kalinowski J."/>
            <person name="Ruckert C."/>
        </authorList>
    </citation>
    <scope>NUCLEOTIDE SEQUENCE</scope>
    <source>
        <strain evidence="3">KCTC 42651</strain>
    </source>
</reference>
<dbReference type="Gene3D" id="3.40.33.10">
    <property type="entry name" value="CAP"/>
    <property type="match status" value="2"/>
</dbReference>
<feature type="signal peptide" evidence="1">
    <location>
        <begin position="1"/>
        <end position="22"/>
    </location>
</feature>
<dbReference type="CDD" id="cd05379">
    <property type="entry name" value="CAP_bacterial"/>
    <property type="match status" value="1"/>
</dbReference>
<keyword evidence="4" id="KW-1185">Reference proteome</keyword>
<feature type="domain" description="SCP" evidence="2">
    <location>
        <begin position="170"/>
        <end position="276"/>
    </location>
</feature>
<feature type="domain" description="SCP" evidence="2">
    <location>
        <begin position="33"/>
        <end position="137"/>
    </location>
</feature>
<keyword evidence="1" id="KW-0732">Signal</keyword>
<dbReference type="SUPFAM" id="SSF55797">
    <property type="entry name" value="PR-1-like"/>
    <property type="match status" value="1"/>
</dbReference>
<dbReference type="PANTHER" id="PTHR31157:SF1">
    <property type="entry name" value="SCP DOMAIN-CONTAINING PROTEIN"/>
    <property type="match status" value="1"/>
</dbReference>
<gene>
    <name evidence="3" type="ORF">GCM10017083_22580</name>
</gene>
<evidence type="ECO:0000256" key="1">
    <source>
        <dbReference type="SAM" id="SignalP"/>
    </source>
</evidence>
<reference evidence="3" key="2">
    <citation type="submission" date="2020-09" db="EMBL/GenBank/DDBJ databases">
        <authorList>
            <person name="Sun Q."/>
            <person name="Kim S."/>
        </authorList>
    </citation>
    <scope>NUCLEOTIDE SEQUENCE</scope>
    <source>
        <strain evidence="3">KCTC 42651</strain>
    </source>
</reference>
<organism evidence="3 4">
    <name type="scientific">Thalassobaculum fulvum</name>
    <dbReference type="NCBI Taxonomy" id="1633335"/>
    <lineage>
        <taxon>Bacteria</taxon>
        <taxon>Pseudomonadati</taxon>
        <taxon>Pseudomonadota</taxon>
        <taxon>Alphaproteobacteria</taxon>
        <taxon>Rhodospirillales</taxon>
        <taxon>Thalassobaculaceae</taxon>
        <taxon>Thalassobaculum</taxon>
    </lineage>
</organism>
<accession>A0A918XSA3</accession>
<dbReference type="AlphaFoldDB" id="A0A918XSA3"/>
<dbReference type="InterPro" id="IPR014044">
    <property type="entry name" value="CAP_dom"/>
</dbReference>
<evidence type="ECO:0000313" key="4">
    <source>
        <dbReference type="Proteomes" id="UP000630353"/>
    </source>
</evidence>
<dbReference type="RefSeq" id="WP_189989418.1">
    <property type="nucleotide sequence ID" value="NZ_BMZS01000004.1"/>
</dbReference>
<name>A0A918XSA3_9PROT</name>
<protein>
    <recommendedName>
        <fullName evidence="2">SCP domain-containing protein</fullName>
    </recommendedName>
</protein>